<dbReference type="AlphaFoldDB" id="A0AAV7VF35"/>
<accession>A0AAV7VF35</accession>
<feature type="compositionally biased region" description="Acidic residues" evidence="1">
    <location>
        <begin position="32"/>
        <end position="45"/>
    </location>
</feature>
<feature type="region of interest" description="Disordered" evidence="1">
    <location>
        <begin position="27"/>
        <end position="71"/>
    </location>
</feature>
<proteinExistence type="predicted"/>
<evidence type="ECO:0000256" key="1">
    <source>
        <dbReference type="SAM" id="MobiDB-lite"/>
    </source>
</evidence>
<dbReference type="EMBL" id="JANPWB010000003">
    <property type="protein sequence ID" value="KAJ1200195.1"/>
    <property type="molecule type" value="Genomic_DNA"/>
</dbReference>
<organism evidence="2 3">
    <name type="scientific">Pleurodeles waltl</name>
    <name type="common">Iberian ribbed newt</name>
    <dbReference type="NCBI Taxonomy" id="8319"/>
    <lineage>
        <taxon>Eukaryota</taxon>
        <taxon>Metazoa</taxon>
        <taxon>Chordata</taxon>
        <taxon>Craniata</taxon>
        <taxon>Vertebrata</taxon>
        <taxon>Euteleostomi</taxon>
        <taxon>Amphibia</taxon>
        <taxon>Batrachia</taxon>
        <taxon>Caudata</taxon>
        <taxon>Salamandroidea</taxon>
        <taxon>Salamandridae</taxon>
        <taxon>Pleurodelinae</taxon>
        <taxon>Pleurodeles</taxon>
    </lineage>
</organism>
<evidence type="ECO:0000313" key="3">
    <source>
        <dbReference type="Proteomes" id="UP001066276"/>
    </source>
</evidence>
<protein>
    <submittedName>
        <fullName evidence="2">Uncharacterized protein</fullName>
    </submittedName>
</protein>
<reference evidence="2" key="1">
    <citation type="journal article" date="2022" name="bioRxiv">
        <title>Sequencing and chromosome-scale assembly of the giantPleurodeles waltlgenome.</title>
        <authorList>
            <person name="Brown T."/>
            <person name="Elewa A."/>
            <person name="Iarovenko S."/>
            <person name="Subramanian E."/>
            <person name="Araus A.J."/>
            <person name="Petzold A."/>
            <person name="Susuki M."/>
            <person name="Suzuki K.-i.T."/>
            <person name="Hayashi T."/>
            <person name="Toyoda A."/>
            <person name="Oliveira C."/>
            <person name="Osipova E."/>
            <person name="Leigh N.D."/>
            <person name="Simon A."/>
            <person name="Yun M.H."/>
        </authorList>
    </citation>
    <scope>NUCLEOTIDE SEQUENCE</scope>
    <source>
        <strain evidence="2">20211129_DDA</strain>
        <tissue evidence="2">Liver</tissue>
    </source>
</reference>
<evidence type="ECO:0000313" key="2">
    <source>
        <dbReference type="EMBL" id="KAJ1200195.1"/>
    </source>
</evidence>
<comment type="caution">
    <text evidence="2">The sequence shown here is derived from an EMBL/GenBank/DDBJ whole genome shotgun (WGS) entry which is preliminary data.</text>
</comment>
<dbReference type="Proteomes" id="UP001066276">
    <property type="component" value="Chromosome 2_1"/>
</dbReference>
<gene>
    <name evidence="2" type="ORF">NDU88_004022</name>
</gene>
<keyword evidence="3" id="KW-1185">Reference proteome</keyword>
<name>A0AAV7VF35_PLEWA</name>
<feature type="region of interest" description="Disordered" evidence="1">
    <location>
        <begin position="86"/>
        <end position="108"/>
    </location>
</feature>
<feature type="compositionally biased region" description="Low complexity" evidence="1">
    <location>
        <begin position="62"/>
        <end position="71"/>
    </location>
</feature>
<sequence>MSDEECSFVNVKRALKHSTPVFSMFSQSLPSLEEEPDLEMQETSDEPWRPPYPHPSEECPQSKLAASPLPSNASALVRKRLSTVLASEESSEESSLNKTPSSLKEKTVNETNVKRGGALQIITQLKIAGLPGIADDREKRMRRREKKNLREKSRLYKWEKRQLKNIEEATTHELEIEEA</sequence>